<keyword evidence="2" id="KW-1185">Reference proteome</keyword>
<comment type="caution">
    <text evidence="1">The sequence shown here is derived from an EMBL/GenBank/DDBJ whole genome shotgun (WGS) entry which is preliminary data.</text>
</comment>
<dbReference type="Proteomes" id="UP001500730">
    <property type="component" value="Unassembled WGS sequence"/>
</dbReference>
<sequence>MSVQQFLLEGRSLDELAREATALYGNGARIVRAERVLDPGVAGFLGRRHLEVMVEVPDTYVPVTPARPGVHVLGDRTGLLALLESADRAEDDVNAPAAASPVEAPAATVSTDSDTLSALLSRLGVDHGDLDGSRAGRPGAAVPPALLEAPGDLVLVLGLGDTAWPVADSMAVALELADADVVRYGAGAAGRDGSPRLVGRWDAAEARAMAVEARATVLTAYGLGSPTAGLPNLDEVTLLGPDQVWLVVDARHKADETFEWVSLVRETLHVDALAVVGAGDSRTAHTVNGLGLPLGWLDGMPAPRTVL</sequence>
<evidence type="ECO:0000313" key="2">
    <source>
        <dbReference type="Proteomes" id="UP001500730"/>
    </source>
</evidence>
<evidence type="ECO:0000313" key="1">
    <source>
        <dbReference type="EMBL" id="GAA2483304.1"/>
    </source>
</evidence>
<organism evidence="1 2">
    <name type="scientific">Terrabacter carboxydivorans</name>
    <dbReference type="NCBI Taxonomy" id="619730"/>
    <lineage>
        <taxon>Bacteria</taxon>
        <taxon>Bacillati</taxon>
        <taxon>Actinomycetota</taxon>
        <taxon>Actinomycetes</taxon>
        <taxon>Micrococcales</taxon>
        <taxon>Intrasporangiaceae</taxon>
        <taxon>Terrabacter</taxon>
    </lineage>
</organism>
<dbReference type="RefSeq" id="WP_344254895.1">
    <property type="nucleotide sequence ID" value="NZ_BAAARE010000008.1"/>
</dbReference>
<gene>
    <name evidence="1" type="ORF">GCM10009858_21480</name>
</gene>
<name>A0ABN3LG37_9MICO</name>
<accession>A0ABN3LG37</accession>
<reference evidence="1 2" key="1">
    <citation type="journal article" date="2019" name="Int. J. Syst. Evol. Microbiol.">
        <title>The Global Catalogue of Microorganisms (GCM) 10K type strain sequencing project: providing services to taxonomists for standard genome sequencing and annotation.</title>
        <authorList>
            <consortium name="The Broad Institute Genomics Platform"/>
            <consortium name="The Broad Institute Genome Sequencing Center for Infectious Disease"/>
            <person name="Wu L."/>
            <person name="Ma J."/>
        </authorList>
    </citation>
    <scope>NUCLEOTIDE SEQUENCE [LARGE SCALE GENOMIC DNA]</scope>
    <source>
        <strain evidence="1 2">JCM 16259</strain>
    </source>
</reference>
<proteinExistence type="predicted"/>
<dbReference type="EMBL" id="BAAARE010000008">
    <property type="protein sequence ID" value="GAA2483304.1"/>
    <property type="molecule type" value="Genomic_DNA"/>
</dbReference>
<protein>
    <submittedName>
        <fullName evidence="1">Uncharacterized protein</fullName>
    </submittedName>
</protein>